<accession>A0ABR1BMH6</accession>
<reference evidence="2 3" key="1">
    <citation type="submission" date="2023-08" db="EMBL/GenBank/DDBJ databases">
        <title>A Necator americanus chromosomal reference genome.</title>
        <authorList>
            <person name="Ilik V."/>
            <person name="Petrzelkova K.J."/>
            <person name="Pardy F."/>
            <person name="Fuh T."/>
            <person name="Niatou-Singa F.S."/>
            <person name="Gouil Q."/>
            <person name="Baker L."/>
            <person name="Ritchie M.E."/>
            <person name="Jex A.R."/>
            <person name="Gazzola D."/>
            <person name="Li H."/>
            <person name="Toshio Fujiwara R."/>
            <person name="Zhan B."/>
            <person name="Aroian R.V."/>
            <person name="Pafco B."/>
            <person name="Schwarz E.M."/>
        </authorList>
    </citation>
    <scope>NUCLEOTIDE SEQUENCE [LARGE SCALE GENOMIC DNA]</scope>
    <source>
        <strain evidence="2 3">Aroian</strain>
        <tissue evidence="2">Whole animal</tissue>
    </source>
</reference>
<dbReference type="Proteomes" id="UP001303046">
    <property type="component" value="Unassembled WGS sequence"/>
</dbReference>
<gene>
    <name evidence="2" type="primary">Necator_chrI.g1503</name>
    <name evidence="2" type="ORF">RB195_005377</name>
</gene>
<organism evidence="2 3">
    <name type="scientific">Necator americanus</name>
    <name type="common">Human hookworm</name>
    <dbReference type="NCBI Taxonomy" id="51031"/>
    <lineage>
        <taxon>Eukaryota</taxon>
        <taxon>Metazoa</taxon>
        <taxon>Ecdysozoa</taxon>
        <taxon>Nematoda</taxon>
        <taxon>Chromadorea</taxon>
        <taxon>Rhabditida</taxon>
        <taxon>Rhabditina</taxon>
        <taxon>Rhabditomorpha</taxon>
        <taxon>Strongyloidea</taxon>
        <taxon>Ancylostomatidae</taxon>
        <taxon>Bunostominae</taxon>
        <taxon>Necator</taxon>
    </lineage>
</organism>
<feature type="region of interest" description="Disordered" evidence="1">
    <location>
        <begin position="235"/>
        <end position="288"/>
    </location>
</feature>
<name>A0ABR1BMH6_NECAM</name>
<feature type="compositionally biased region" description="Basic residues" evidence="1">
    <location>
        <begin position="265"/>
        <end position="276"/>
    </location>
</feature>
<keyword evidence="3" id="KW-1185">Reference proteome</keyword>
<protein>
    <submittedName>
        <fullName evidence="2">Uncharacterized protein</fullName>
    </submittedName>
</protein>
<feature type="compositionally biased region" description="Polar residues" evidence="1">
    <location>
        <begin position="110"/>
        <end position="119"/>
    </location>
</feature>
<evidence type="ECO:0000313" key="2">
    <source>
        <dbReference type="EMBL" id="KAK6727644.1"/>
    </source>
</evidence>
<proteinExistence type="predicted"/>
<evidence type="ECO:0000313" key="3">
    <source>
        <dbReference type="Proteomes" id="UP001303046"/>
    </source>
</evidence>
<feature type="region of interest" description="Disordered" evidence="1">
    <location>
        <begin position="90"/>
        <end position="123"/>
    </location>
</feature>
<comment type="caution">
    <text evidence="2">The sequence shown here is derived from an EMBL/GenBank/DDBJ whole genome shotgun (WGS) entry which is preliminary data.</text>
</comment>
<dbReference type="EMBL" id="JAVFWL010000001">
    <property type="protein sequence ID" value="KAK6727644.1"/>
    <property type="molecule type" value="Genomic_DNA"/>
</dbReference>
<sequence length="288" mass="31685">MALLKLPAWQLGIWVEPSYSASAFTNTDQGESRCPLHNQLSITTTTTSTRQGLPTRAVNRLSTTMDANDDLSTLTLDPPLADEERTTTMDAVTEDSDSEGNLHPLPQLPPEQNLSSSQGVLHEKEAASNLPTETDVIPSSQTTHIIELLQAMEARMIKHKDKTISSIRSLNDLLNDLGKKQLLTRKHSFVQVASNTAGTAKLFDISEAQLAISIKVKALEEVIRLIKEQINPYHSVPATTNVPTESRGRNHLRQPTHGKEECAKGRKQRHHGRSPKGPKSVTSKITLT</sequence>
<evidence type="ECO:0000256" key="1">
    <source>
        <dbReference type="SAM" id="MobiDB-lite"/>
    </source>
</evidence>